<proteinExistence type="predicted"/>
<accession>A0A1Y2BQ08</accession>
<organism evidence="1 2">
    <name type="scientific">Rhizoclosmatium globosum</name>
    <dbReference type="NCBI Taxonomy" id="329046"/>
    <lineage>
        <taxon>Eukaryota</taxon>
        <taxon>Fungi</taxon>
        <taxon>Fungi incertae sedis</taxon>
        <taxon>Chytridiomycota</taxon>
        <taxon>Chytridiomycota incertae sedis</taxon>
        <taxon>Chytridiomycetes</taxon>
        <taxon>Chytridiales</taxon>
        <taxon>Chytriomycetaceae</taxon>
        <taxon>Rhizoclosmatium</taxon>
    </lineage>
</organism>
<protein>
    <submittedName>
        <fullName evidence="1">Uncharacterized protein</fullName>
    </submittedName>
</protein>
<name>A0A1Y2BQ08_9FUNG</name>
<comment type="caution">
    <text evidence="1">The sequence shown here is derived from an EMBL/GenBank/DDBJ whole genome shotgun (WGS) entry which is preliminary data.</text>
</comment>
<gene>
    <name evidence="1" type="ORF">BCR33DRAFT_471506</name>
</gene>
<evidence type="ECO:0000313" key="2">
    <source>
        <dbReference type="Proteomes" id="UP000193642"/>
    </source>
</evidence>
<evidence type="ECO:0000313" key="1">
    <source>
        <dbReference type="EMBL" id="ORY36838.1"/>
    </source>
</evidence>
<reference evidence="1 2" key="1">
    <citation type="submission" date="2016-07" db="EMBL/GenBank/DDBJ databases">
        <title>Pervasive Adenine N6-methylation of Active Genes in Fungi.</title>
        <authorList>
            <consortium name="DOE Joint Genome Institute"/>
            <person name="Mondo S.J."/>
            <person name="Dannebaum R.O."/>
            <person name="Kuo R.C."/>
            <person name="Labutti K."/>
            <person name="Haridas S."/>
            <person name="Kuo A."/>
            <person name="Salamov A."/>
            <person name="Ahrendt S.R."/>
            <person name="Lipzen A."/>
            <person name="Sullivan W."/>
            <person name="Andreopoulos W.B."/>
            <person name="Clum A."/>
            <person name="Lindquist E."/>
            <person name="Daum C."/>
            <person name="Ramamoorthy G.K."/>
            <person name="Gryganskyi A."/>
            <person name="Culley D."/>
            <person name="Magnuson J.K."/>
            <person name="James T.Y."/>
            <person name="O'Malley M.A."/>
            <person name="Stajich J.E."/>
            <person name="Spatafora J.W."/>
            <person name="Visel A."/>
            <person name="Grigoriev I.V."/>
        </authorList>
    </citation>
    <scope>NUCLEOTIDE SEQUENCE [LARGE SCALE GENOMIC DNA]</scope>
    <source>
        <strain evidence="1 2">JEL800</strain>
    </source>
</reference>
<dbReference type="EMBL" id="MCGO01000053">
    <property type="protein sequence ID" value="ORY36838.1"/>
    <property type="molecule type" value="Genomic_DNA"/>
</dbReference>
<dbReference type="AlphaFoldDB" id="A0A1Y2BQ08"/>
<sequence length="103" mass="12285">MQARQLNLLWLCHHLPLLPLSQPRHLQLQQRLHLLQPQLSQPPNQLLRQQLKPLLHHHPQRLLLSQLLWFLQLLSPLLNQLLQQLKLPPRHHHLPCLLSLSHL</sequence>
<keyword evidence="2" id="KW-1185">Reference proteome</keyword>
<dbReference type="Proteomes" id="UP000193642">
    <property type="component" value="Unassembled WGS sequence"/>
</dbReference>